<feature type="transmembrane region" description="Helical" evidence="7">
    <location>
        <begin position="399"/>
        <end position="420"/>
    </location>
</feature>
<dbReference type="Gene3D" id="1.20.1250.20">
    <property type="entry name" value="MFS general substrate transporter like domains"/>
    <property type="match status" value="1"/>
</dbReference>
<evidence type="ECO:0000256" key="7">
    <source>
        <dbReference type="SAM" id="Phobius"/>
    </source>
</evidence>
<keyword evidence="4 7" id="KW-1133">Transmembrane helix</keyword>
<keyword evidence="9" id="KW-1185">Reference proteome</keyword>
<dbReference type="EMBL" id="QGMG01000378">
    <property type="protein sequence ID" value="TVY54083.1"/>
    <property type="molecule type" value="Genomic_DNA"/>
</dbReference>
<evidence type="ECO:0000256" key="5">
    <source>
        <dbReference type="ARBA" id="ARBA00023136"/>
    </source>
</evidence>
<dbReference type="GO" id="GO:0098717">
    <property type="term" value="P:pantothenate import across plasma membrane"/>
    <property type="evidence" value="ECO:0007669"/>
    <property type="project" value="TreeGrafter"/>
</dbReference>
<dbReference type="InterPro" id="IPR036259">
    <property type="entry name" value="MFS_trans_sf"/>
</dbReference>
<evidence type="ECO:0000256" key="4">
    <source>
        <dbReference type="ARBA" id="ARBA00022989"/>
    </source>
</evidence>
<gene>
    <name evidence="8" type="primary">liz1_0</name>
    <name evidence="8" type="ORF">LCER1_G004442</name>
</gene>
<feature type="transmembrane region" description="Helical" evidence="7">
    <location>
        <begin position="197"/>
        <end position="217"/>
    </location>
</feature>
<dbReference type="SUPFAM" id="SSF103473">
    <property type="entry name" value="MFS general substrate transporter"/>
    <property type="match status" value="1"/>
</dbReference>
<evidence type="ECO:0000313" key="9">
    <source>
        <dbReference type="Proteomes" id="UP000481288"/>
    </source>
</evidence>
<feature type="transmembrane region" description="Helical" evidence="7">
    <location>
        <begin position="365"/>
        <end position="387"/>
    </location>
</feature>
<name>A0A7D8UPT3_9HELO</name>
<proteinExistence type="inferred from homology"/>
<evidence type="ECO:0000313" key="8">
    <source>
        <dbReference type="EMBL" id="TVY54083.1"/>
    </source>
</evidence>
<comment type="caution">
    <text evidence="8">The sequence shown here is derived from an EMBL/GenBank/DDBJ whole genome shotgun (WGS) entry which is preliminary data.</text>
</comment>
<evidence type="ECO:0000256" key="3">
    <source>
        <dbReference type="ARBA" id="ARBA00022692"/>
    </source>
</evidence>
<dbReference type="PANTHER" id="PTHR43791">
    <property type="entry name" value="PERMEASE-RELATED"/>
    <property type="match status" value="1"/>
</dbReference>
<dbReference type="PANTHER" id="PTHR43791:SF4">
    <property type="entry name" value="PANTOTHENATE TRANSPORTER FEN2"/>
    <property type="match status" value="1"/>
</dbReference>
<protein>
    <submittedName>
        <fullName evidence="8">Pantothenate transporter liz1</fullName>
    </submittedName>
</protein>
<sequence length="484" mass="53431">MGKLYDLRVLVWGEPAETAAERKLVRKIDFFILSNTPHSQGKHIANSKSIDRAALANAYVSGLKEDVGLVGNQYNDLVTCLSVGYIIGQVPHALAIQVVAPRIWFPLMTLIWAGLTMCTAATHNFTQLAALRFFQGMIEASTYSGTQYIIGSWYKPQEVGKRIGLFAASGMAGTMFAGLMMTAIYKTMDGHAGLPGWKWVFIIDGIITLPIAIFGFFSFPDLPETTKAPYFSAEEKALALNRLPPKNPEGHKIGFSIIKRVLLNMNFWIFTLFWVIGGALEAFNTQSCMLLWMKSTKQFTVPQNNDYPLGLYAIGIVLTLLTSIAIDATGKHAPWGIVTCVLQIAACIILLCWEHIDNGAKMGAYYLAATAYAIQPVCFAWATQILVRENDDASRAVILYSMNGASSVLFSFWGIVLYPATDAKTGFHRGTIAMVCIAVLLILWIGIVWLQDKRTVAMIESQNPDNEEKLEDIGMQDITIPTKE</sequence>
<dbReference type="InterPro" id="IPR011701">
    <property type="entry name" value="MFS"/>
</dbReference>
<dbReference type="Proteomes" id="UP000481288">
    <property type="component" value="Unassembled WGS sequence"/>
</dbReference>
<feature type="transmembrane region" description="Helical" evidence="7">
    <location>
        <begin position="163"/>
        <end position="185"/>
    </location>
</feature>
<comment type="similarity">
    <text evidence="6">Belongs to the major facilitator superfamily. Allantoate permease family.</text>
</comment>
<keyword evidence="5 7" id="KW-0472">Membrane</keyword>
<dbReference type="FunFam" id="1.20.1250.20:FF:000065">
    <property type="entry name" value="Putative MFS pantothenate transporter"/>
    <property type="match status" value="1"/>
</dbReference>
<accession>A0A7D8UPT3</accession>
<comment type="subcellular location">
    <subcellularLocation>
        <location evidence="1">Membrane</location>
        <topology evidence="1">Multi-pass membrane protein</topology>
    </subcellularLocation>
</comment>
<dbReference type="GO" id="GO:0005886">
    <property type="term" value="C:plasma membrane"/>
    <property type="evidence" value="ECO:0007669"/>
    <property type="project" value="TreeGrafter"/>
</dbReference>
<organism evidence="8 9">
    <name type="scientific">Lachnellula cervina</name>
    <dbReference type="NCBI Taxonomy" id="1316786"/>
    <lineage>
        <taxon>Eukaryota</taxon>
        <taxon>Fungi</taxon>
        <taxon>Dikarya</taxon>
        <taxon>Ascomycota</taxon>
        <taxon>Pezizomycotina</taxon>
        <taxon>Leotiomycetes</taxon>
        <taxon>Helotiales</taxon>
        <taxon>Lachnaceae</taxon>
        <taxon>Lachnellula</taxon>
    </lineage>
</organism>
<dbReference type="AlphaFoldDB" id="A0A7D8UPT3"/>
<reference evidence="8 9" key="1">
    <citation type="submission" date="2018-05" db="EMBL/GenBank/DDBJ databases">
        <title>Whole genome sequencing for identification of molecular markers to develop diagnostic detection tools for the regulated plant pathogen Lachnellula willkommii.</title>
        <authorList>
            <person name="Giroux E."/>
            <person name="Bilodeau G."/>
        </authorList>
    </citation>
    <scope>NUCLEOTIDE SEQUENCE [LARGE SCALE GENOMIC DNA]</scope>
    <source>
        <strain evidence="8 9">CBS 625.97</strain>
    </source>
</reference>
<evidence type="ECO:0000256" key="6">
    <source>
        <dbReference type="ARBA" id="ARBA00037968"/>
    </source>
</evidence>
<feature type="transmembrane region" description="Helical" evidence="7">
    <location>
        <begin position="309"/>
        <end position="326"/>
    </location>
</feature>
<feature type="transmembrane region" description="Helical" evidence="7">
    <location>
        <begin position="261"/>
        <end position="283"/>
    </location>
</feature>
<evidence type="ECO:0000256" key="1">
    <source>
        <dbReference type="ARBA" id="ARBA00004141"/>
    </source>
</evidence>
<feature type="transmembrane region" description="Helical" evidence="7">
    <location>
        <begin position="432"/>
        <end position="450"/>
    </location>
</feature>
<dbReference type="Pfam" id="PF07690">
    <property type="entry name" value="MFS_1"/>
    <property type="match status" value="1"/>
</dbReference>
<keyword evidence="3 7" id="KW-0812">Transmembrane</keyword>
<dbReference type="OrthoDB" id="3639251at2759"/>
<feature type="transmembrane region" description="Helical" evidence="7">
    <location>
        <begin position="333"/>
        <end position="353"/>
    </location>
</feature>
<dbReference type="GO" id="GO:0015233">
    <property type="term" value="F:pantothenate transmembrane transporter activity"/>
    <property type="evidence" value="ECO:0007669"/>
    <property type="project" value="TreeGrafter"/>
</dbReference>
<keyword evidence="2" id="KW-0813">Transport</keyword>
<evidence type="ECO:0000256" key="2">
    <source>
        <dbReference type="ARBA" id="ARBA00022448"/>
    </source>
</evidence>